<keyword evidence="14 20" id="KW-0472">Membrane</keyword>
<dbReference type="Pfam" id="PF11721">
    <property type="entry name" value="Malectin"/>
    <property type="match status" value="1"/>
</dbReference>
<feature type="transmembrane region" description="Helical" evidence="20">
    <location>
        <begin position="669"/>
        <end position="694"/>
    </location>
</feature>
<evidence type="ECO:0000256" key="8">
    <source>
        <dbReference type="ARBA" id="ARBA00022729"/>
    </source>
</evidence>
<keyword evidence="7 20" id="KW-0812">Transmembrane</keyword>
<dbReference type="InterPro" id="IPR000719">
    <property type="entry name" value="Prot_kinase_dom"/>
</dbReference>
<comment type="caution">
    <text evidence="23">The sequence shown here is derived from an EMBL/GenBank/DDBJ whole genome shotgun (WGS) entry which is preliminary data.</text>
</comment>
<evidence type="ECO:0000256" key="6">
    <source>
        <dbReference type="ARBA" id="ARBA00022679"/>
    </source>
</evidence>
<accession>A0AAW1WVY2</accession>
<dbReference type="EC" id="2.7.11.1" evidence="2"/>
<evidence type="ECO:0000256" key="2">
    <source>
        <dbReference type="ARBA" id="ARBA00012513"/>
    </source>
</evidence>
<feature type="compositionally biased region" description="Polar residues" evidence="19">
    <location>
        <begin position="1029"/>
        <end position="1039"/>
    </location>
</feature>
<evidence type="ECO:0000256" key="5">
    <source>
        <dbReference type="ARBA" id="ARBA00022614"/>
    </source>
</evidence>
<evidence type="ECO:0000256" key="9">
    <source>
        <dbReference type="ARBA" id="ARBA00022737"/>
    </source>
</evidence>
<comment type="catalytic activity">
    <reaction evidence="17">
        <text>L-threonyl-[protein] + ATP = O-phospho-L-threonyl-[protein] + ADP + H(+)</text>
        <dbReference type="Rhea" id="RHEA:46608"/>
        <dbReference type="Rhea" id="RHEA-COMP:11060"/>
        <dbReference type="Rhea" id="RHEA-COMP:11605"/>
        <dbReference type="ChEBI" id="CHEBI:15378"/>
        <dbReference type="ChEBI" id="CHEBI:30013"/>
        <dbReference type="ChEBI" id="CHEBI:30616"/>
        <dbReference type="ChEBI" id="CHEBI:61977"/>
        <dbReference type="ChEBI" id="CHEBI:456216"/>
        <dbReference type="EC" id="2.7.11.1"/>
    </reaction>
</comment>
<dbReference type="InterPro" id="IPR055414">
    <property type="entry name" value="LRR_R13L4/SHOC2-like"/>
</dbReference>
<evidence type="ECO:0000256" key="18">
    <source>
        <dbReference type="ARBA" id="ARBA00048679"/>
    </source>
</evidence>
<evidence type="ECO:0000256" key="15">
    <source>
        <dbReference type="ARBA" id="ARBA00023170"/>
    </source>
</evidence>
<keyword evidence="4" id="KW-0597">Phosphoprotein</keyword>
<dbReference type="Gene3D" id="2.60.120.430">
    <property type="entry name" value="Galactose-binding lectin"/>
    <property type="match status" value="1"/>
</dbReference>
<evidence type="ECO:0000256" key="7">
    <source>
        <dbReference type="ARBA" id="ARBA00022692"/>
    </source>
</evidence>
<keyword evidence="16" id="KW-0325">Glycoprotein</keyword>
<dbReference type="InterPro" id="IPR021720">
    <property type="entry name" value="Malectin_dom"/>
</dbReference>
<keyword evidence="3" id="KW-0723">Serine/threonine-protein kinase</keyword>
<keyword evidence="12" id="KW-0067">ATP-binding</keyword>
<dbReference type="AlphaFoldDB" id="A0AAW1WVY2"/>
<dbReference type="Pfam" id="PF23598">
    <property type="entry name" value="LRR_14"/>
    <property type="match status" value="1"/>
</dbReference>
<dbReference type="Gene3D" id="3.80.10.10">
    <property type="entry name" value="Ribonuclease Inhibitor"/>
    <property type="match status" value="3"/>
</dbReference>
<reference evidence="23 24" key="1">
    <citation type="journal article" date="2023" name="G3 (Bethesda)">
        <title>A chromosome-length genome assembly and annotation of blackberry (Rubus argutus, cv. 'Hillquist').</title>
        <authorList>
            <person name="Bruna T."/>
            <person name="Aryal R."/>
            <person name="Dudchenko O."/>
            <person name="Sargent D.J."/>
            <person name="Mead D."/>
            <person name="Buti M."/>
            <person name="Cavallini A."/>
            <person name="Hytonen T."/>
            <person name="Andres J."/>
            <person name="Pham M."/>
            <person name="Weisz D."/>
            <person name="Mascagni F."/>
            <person name="Usai G."/>
            <person name="Natali L."/>
            <person name="Bassil N."/>
            <person name="Fernandez G.E."/>
            <person name="Lomsadze A."/>
            <person name="Armour M."/>
            <person name="Olukolu B."/>
            <person name="Poorten T."/>
            <person name="Britton C."/>
            <person name="Davik J."/>
            <person name="Ashrafi H."/>
            <person name="Aiden E.L."/>
            <person name="Borodovsky M."/>
            <person name="Worthington M."/>
        </authorList>
    </citation>
    <scope>NUCLEOTIDE SEQUENCE [LARGE SCALE GENOMIC DNA]</scope>
    <source>
        <strain evidence="23">PI 553951</strain>
    </source>
</reference>
<evidence type="ECO:0000256" key="11">
    <source>
        <dbReference type="ARBA" id="ARBA00022777"/>
    </source>
</evidence>
<evidence type="ECO:0000256" key="14">
    <source>
        <dbReference type="ARBA" id="ARBA00023136"/>
    </source>
</evidence>
<keyword evidence="8 21" id="KW-0732">Signal</keyword>
<dbReference type="PROSITE" id="PS50011">
    <property type="entry name" value="PROTEIN_KINASE_DOM"/>
    <property type="match status" value="1"/>
</dbReference>
<dbReference type="SMART" id="SM00369">
    <property type="entry name" value="LRR_TYP"/>
    <property type="match status" value="7"/>
</dbReference>
<dbReference type="InterPro" id="IPR051824">
    <property type="entry name" value="LRR_Rcpt-Like_S/T_Kinase"/>
</dbReference>
<dbReference type="InterPro" id="IPR011009">
    <property type="entry name" value="Kinase-like_dom_sf"/>
</dbReference>
<dbReference type="GO" id="GO:0016020">
    <property type="term" value="C:membrane"/>
    <property type="evidence" value="ECO:0007669"/>
    <property type="project" value="UniProtKB-SubCell"/>
</dbReference>
<dbReference type="InterPro" id="IPR001245">
    <property type="entry name" value="Ser-Thr/Tyr_kinase_cat_dom"/>
</dbReference>
<keyword evidence="24" id="KW-1185">Reference proteome</keyword>
<keyword evidence="13 20" id="KW-1133">Transmembrane helix</keyword>
<dbReference type="SUPFAM" id="SSF56112">
    <property type="entry name" value="Protein kinase-like (PK-like)"/>
    <property type="match status" value="1"/>
</dbReference>
<evidence type="ECO:0000256" key="3">
    <source>
        <dbReference type="ARBA" id="ARBA00022527"/>
    </source>
</evidence>
<feature type="compositionally biased region" description="Low complexity" evidence="19">
    <location>
        <begin position="1040"/>
        <end position="1050"/>
    </location>
</feature>
<evidence type="ECO:0000256" key="4">
    <source>
        <dbReference type="ARBA" id="ARBA00022553"/>
    </source>
</evidence>
<evidence type="ECO:0000259" key="22">
    <source>
        <dbReference type="PROSITE" id="PS50011"/>
    </source>
</evidence>
<keyword evidence="11" id="KW-0418">Kinase</keyword>
<protein>
    <recommendedName>
        <fullName evidence="2">non-specific serine/threonine protein kinase</fullName>
        <ecNumber evidence="2">2.7.11.1</ecNumber>
    </recommendedName>
</protein>
<dbReference type="PANTHER" id="PTHR48006:SF48">
    <property type="entry name" value="PROTEIN KINASE DOMAIN-CONTAINING PROTEIN"/>
    <property type="match status" value="1"/>
</dbReference>
<dbReference type="Gene3D" id="1.10.510.10">
    <property type="entry name" value="Transferase(Phosphotransferase) domain 1"/>
    <property type="match status" value="1"/>
</dbReference>
<keyword evidence="6" id="KW-0808">Transferase</keyword>
<keyword evidence="15" id="KW-0675">Receptor</keyword>
<dbReference type="GO" id="GO:0005524">
    <property type="term" value="F:ATP binding"/>
    <property type="evidence" value="ECO:0007669"/>
    <property type="project" value="UniProtKB-KW"/>
</dbReference>
<evidence type="ECO:0000313" key="24">
    <source>
        <dbReference type="Proteomes" id="UP001457282"/>
    </source>
</evidence>
<evidence type="ECO:0000256" key="16">
    <source>
        <dbReference type="ARBA" id="ARBA00023180"/>
    </source>
</evidence>
<dbReference type="InterPro" id="IPR001611">
    <property type="entry name" value="Leu-rich_rpt"/>
</dbReference>
<evidence type="ECO:0000256" key="13">
    <source>
        <dbReference type="ARBA" id="ARBA00022989"/>
    </source>
</evidence>
<evidence type="ECO:0000313" key="23">
    <source>
        <dbReference type="EMBL" id="KAK9928940.1"/>
    </source>
</evidence>
<dbReference type="EMBL" id="JBEDUW010000005">
    <property type="protein sequence ID" value="KAK9928940.1"/>
    <property type="molecule type" value="Genomic_DNA"/>
</dbReference>
<feature type="chain" id="PRO_5043441569" description="non-specific serine/threonine protein kinase" evidence="21">
    <location>
        <begin position="28"/>
        <end position="1059"/>
    </location>
</feature>
<sequence>MSKPSHIVVLTKLILYLNVLLWQLGSQLKFQAIAVPLLPYDEVDTLRAVRNKLGLKSGPYIYNTYCQDSVSSYGITIICDCDTYHDTRGNRICHITEFSMNNVDLTTVIPDEMGGLGYLSSLDLSNNKLHGPIPTALGNLIRLETLDLSHNQLSGSIPASLGRLRKLQWLYLQYNLLDSTIPGTLGSLWNLQELYLHFNRLSGSIPDELGNLVNLQKLSLSENRLTGRLPDTLGKLSLLSSFWATSNSLSDTFPKSYGQLTHLTSFSIAGNYISGSLPVDIIKSWNKIVFLSLMGNNFKGNLTKEIFNLPNLQYLLISDLGNATFELPSKITNTKFLSLILRNCSIKGSIPKYIGDQMSSLKYLDLSFNHLTGELPEYMKPDLLYMSLATNMLTGTIPDWILEADQTRIDLSFNNLTALDSGVPSNQDLNLFACCRNSSATEPEMMDPLDMMSTYCREEQKYHSLFINCGGGETVVNGITYEQDNATSRYYTSPKKNWAYSFSGDWAAYSSSGEFSNSSDYTKNVTCGVSVAEAPLYDRARLSPVSLKYYAFCLREGKYNVSLKFAEIVYTQDTDYTSLRKRAFDVYIQDHKVLHNFNIIKQARGPNIPITKNFTAVVNKNNSLLMIHMYWDGKGSFEFEPAFDGPLISAISVTPDFTIHDEKLRPIHIALIVIASTIIAMLLLLAFAWSMGWLGSRNSRKIKVGEEKIGEGTQDKHVTLKELIDATGKFSNKKIIGIGSLGTVYEAQLPGQSKSTVAVKRLSSYFKENIQKLKQEIKLLYALDHKNLIKLFDYHIEKDLQLLVYEYMENKSLEDALSDNSNIRLKFNWDTRFKICLGIASGLKYLHDHRRIKIAHMNIKAVNILLDENLEPKISDFGLAHLYAEEDQFKVIKREVSQGYMAPEYFQGILTSKVDVYSFGVILLEIVSWKKNVIKSNHGIEVLVDTANQKHKEENLEDMVDKTLDTYDAKQALTILNLAVKCTSIAPSVRPSMSDVVSELLGEKMIEDISKSSPNDGDKIKGSGDLTHADSTSTASMDLTSIPSTSSPSTKTKDESESM</sequence>
<dbReference type="SUPFAM" id="SSF52058">
    <property type="entry name" value="L domain-like"/>
    <property type="match status" value="1"/>
</dbReference>
<dbReference type="InterPro" id="IPR032675">
    <property type="entry name" value="LRR_dom_sf"/>
</dbReference>
<dbReference type="InterPro" id="IPR003591">
    <property type="entry name" value="Leu-rich_rpt_typical-subtyp"/>
</dbReference>
<feature type="signal peptide" evidence="21">
    <location>
        <begin position="1"/>
        <end position="27"/>
    </location>
</feature>
<evidence type="ECO:0000256" key="19">
    <source>
        <dbReference type="SAM" id="MobiDB-lite"/>
    </source>
</evidence>
<evidence type="ECO:0000256" key="1">
    <source>
        <dbReference type="ARBA" id="ARBA00004479"/>
    </source>
</evidence>
<dbReference type="PRINTS" id="PR00019">
    <property type="entry name" value="LEURICHRPT"/>
</dbReference>
<keyword evidence="5" id="KW-0433">Leucine-rich repeat</keyword>
<dbReference type="PROSITE" id="PS51450">
    <property type="entry name" value="LRR"/>
    <property type="match status" value="1"/>
</dbReference>
<gene>
    <name evidence="23" type="ORF">M0R45_026055</name>
</gene>
<keyword evidence="9" id="KW-0677">Repeat</keyword>
<name>A0AAW1WVY2_RUBAR</name>
<dbReference type="PANTHER" id="PTHR48006">
    <property type="entry name" value="LEUCINE-RICH REPEAT-CONTAINING PROTEIN DDB_G0281931-RELATED"/>
    <property type="match status" value="1"/>
</dbReference>
<evidence type="ECO:0000256" key="17">
    <source>
        <dbReference type="ARBA" id="ARBA00047899"/>
    </source>
</evidence>
<evidence type="ECO:0000256" key="20">
    <source>
        <dbReference type="SAM" id="Phobius"/>
    </source>
</evidence>
<dbReference type="Pfam" id="PF07714">
    <property type="entry name" value="PK_Tyr_Ser-Thr"/>
    <property type="match status" value="1"/>
</dbReference>
<feature type="region of interest" description="Disordered" evidence="19">
    <location>
        <begin position="1008"/>
        <end position="1059"/>
    </location>
</feature>
<proteinExistence type="predicted"/>
<keyword evidence="10" id="KW-0547">Nucleotide-binding</keyword>
<evidence type="ECO:0000256" key="21">
    <source>
        <dbReference type="SAM" id="SignalP"/>
    </source>
</evidence>
<comment type="catalytic activity">
    <reaction evidence="18">
        <text>L-seryl-[protein] + ATP = O-phospho-L-seryl-[protein] + ADP + H(+)</text>
        <dbReference type="Rhea" id="RHEA:17989"/>
        <dbReference type="Rhea" id="RHEA-COMP:9863"/>
        <dbReference type="Rhea" id="RHEA-COMP:11604"/>
        <dbReference type="ChEBI" id="CHEBI:15378"/>
        <dbReference type="ChEBI" id="CHEBI:29999"/>
        <dbReference type="ChEBI" id="CHEBI:30616"/>
        <dbReference type="ChEBI" id="CHEBI:83421"/>
        <dbReference type="ChEBI" id="CHEBI:456216"/>
        <dbReference type="EC" id="2.7.11.1"/>
    </reaction>
</comment>
<dbReference type="FunFam" id="1.10.510.10:FF:001023">
    <property type="entry name" value="Os07g0541700 protein"/>
    <property type="match status" value="1"/>
</dbReference>
<dbReference type="Proteomes" id="UP001457282">
    <property type="component" value="Unassembled WGS sequence"/>
</dbReference>
<evidence type="ECO:0000256" key="10">
    <source>
        <dbReference type="ARBA" id="ARBA00022741"/>
    </source>
</evidence>
<dbReference type="FunFam" id="3.80.10.10:FF:000095">
    <property type="entry name" value="LRR receptor-like serine/threonine-protein kinase GSO1"/>
    <property type="match status" value="1"/>
</dbReference>
<feature type="compositionally biased region" description="Basic and acidic residues" evidence="19">
    <location>
        <begin position="1008"/>
        <end position="1022"/>
    </location>
</feature>
<organism evidence="23 24">
    <name type="scientific">Rubus argutus</name>
    <name type="common">Southern blackberry</name>
    <dbReference type="NCBI Taxonomy" id="59490"/>
    <lineage>
        <taxon>Eukaryota</taxon>
        <taxon>Viridiplantae</taxon>
        <taxon>Streptophyta</taxon>
        <taxon>Embryophyta</taxon>
        <taxon>Tracheophyta</taxon>
        <taxon>Spermatophyta</taxon>
        <taxon>Magnoliopsida</taxon>
        <taxon>eudicotyledons</taxon>
        <taxon>Gunneridae</taxon>
        <taxon>Pentapetalae</taxon>
        <taxon>rosids</taxon>
        <taxon>fabids</taxon>
        <taxon>Rosales</taxon>
        <taxon>Rosaceae</taxon>
        <taxon>Rosoideae</taxon>
        <taxon>Rosoideae incertae sedis</taxon>
        <taxon>Rubus</taxon>
    </lineage>
</organism>
<dbReference type="Gene3D" id="3.30.200.20">
    <property type="entry name" value="Phosphorylase Kinase, domain 1"/>
    <property type="match status" value="1"/>
</dbReference>
<evidence type="ECO:0000256" key="12">
    <source>
        <dbReference type="ARBA" id="ARBA00022840"/>
    </source>
</evidence>
<dbReference type="GO" id="GO:0004674">
    <property type="term" value="F:protein serine/threonine kinase activity"/>
    <property type="evidence" value="ECO:0007669"/>
    <property type="project" value="UniProtKB-KW"/>
</dbReference>
<comment type="subcellular location">
    <subcellularLocation>
        <location evidence="1">Membrane</location>
        <topology evidence="1">Single-pass type I membrane protein</topology>
    </subcellularLocation>
</comment>
<feature type="domain" description="Protein kinase" evidence="22">
    <location>
        <begin position="730"/>
        <end position="1006"/>
    </location>
</feature>
<dbReference type="Pfam" id="PF00560">
    <property type="entry name" value="LRR_1"/>
    <property type="match status" value="1"/>
</dbReference>